<evidence type="ECO:0000313" key="2">
    <source>
        <dbReference type="Proteomes" id="UP000076842"/>
    </source>
</evidence>
<protein>
    <submittedName>
        <fullName evidence="1">Uncharacterized protein</fullName>
    </submittedName>
</protein>
<organism evidence="1 2">
    <name type="scientific">Calocera cornea HHB12733</name>
    <dbReference type="NCBI Taxonomy" id="1353952"/>
    <lineage>
        <taxon>Eukaryota</taxon>
        <taxon>Fungi</taxon>
        <taxon>Dikarya</taxon>
        <taxon>Basidiomycota</taxon>
        <taxon>Agaricomycotina</taxon>
        <taxon>Dacrymycetes</taxon>
        <taxon>Dacrymycetales</taxon>
        <taxon>Dacrymycetaceae</taxon>
        <taxon>Calocera</taxon>
    </lineage>
</organism>
<dbReference type="Proteomes" id="UP000076842">
    <property type="component" value="Unassembled WGS sequence"/>
</dbReference>
<evidence type="ECO:0000313" key="1">
    <source>
        <dbReference type="EMBL" id="KZT60148.1"/>
    </source>
</evidence>
<reference evidence="1 2" key="1">
    <citation type="journal article" date="2016" name="Mol. Biol. Evol.">
        <title>Comparative Genomics of Early-Diverging Mushroom-Forming Fungi Provides Insights into the Origins of Lignocellulose Decay Capabilities.</title>
        <authorList>
            <person name="Nagy L.G."/>
            <person name="Riley R."/>
            <person name="Tritt A."/>
            <person name="Adam C."/>
            <person name="Daum C."/>
            <person name="Floudas D."/>
            <person name="Sun H."/>
            <person name="Yadav J.S."/>
            <person name="Pangilinan J."/>
            <person name="Larsson K.H."/>
            <person name="Matsuura K."/>
            <person name="Barry K."/>
            <person name="Labutti K."/>
            <person name="Kuo R."/>
            <person name="Ohm R.A."/>
            <person name="Bhattacharya S.S."/>
            <person name="Shirouzu T."/>
            <person name="Yoshinaga Y."/>
            <person name="Martin F.M."/>
            <person name="Grigoriev I.V."/>
            <person name="Hibbett D.S."/>
        </authorList>
    </citation>
    <scope>NUCLEOTIDE SEQUENCE [LARGE SCALE GENOMIC DNA]</scope>
    <source>
        <strain evidence="1 2">HHB12733</strain>
    </source>
</reference>
<gene>
    <name evidence="1" type="ORF">CALCODRAFT_141993</name>
</gene>
<accession>A0A165I595</accession>
<dbReference type="EMBL" id="KV423933">
    <property type="protein sequence ID" value="KZT60148.1"/>
    <property type="molecule type" value="Genomic_DNA"/>
</dbReference>
<dbReference type="AlphaFoldDB" id="A0A165I595"/>
<sequence length="149" mass="17127">MRIISVRFRSVSTWRRSPRQSPGTLGPCGGASPALRDLHSAAPALGRYDIPRDRRPLNLVTLIHQHRGRSKVYRELRLTPRLCIGCSLSRTSPFAFSISQKCTPCLHARAGPRHYGRVHRKCTALQCRRRHRRVQQKVQDCRPRGETWL</sequence>
<name>A0A165I595_9BASI</name>
<keyword evidence="2" id="KW-1185">Reference proteome</keyword>
<dbReference type="InParanoid" id="A0A165I595"/>
<proteinExistence type="predicted"/>